<evidence type="ECO:0000259" key="1">
    <source>
        <dbReference type="Pfam" id="PF13474"/>
    </source>
</evidence>
<evidence type="ECO:0000313" key="2">
    <source>
        <dbReference type="EMBL" id="UTY39083.1"/>
    </source>
</evidence>
<gene>
    <name evidence="2" type="ORF">NMU03_16140</name>
</gene>
<dbReference type="SUPFAM" id="SSF54427">
    <property type="entry name" value="NTF2-like"/>
    <property type="match status" value="1"/>
</dbReference>
<dbReference type="InterPro" id="IPR037401">
    <property type="entry name" value="SnoaL-like"/>
</dbReference>
<protein>
    <submittedName>
        <fullName evidence="2">Nuclear transport factor 2 family protein</fullName>
    </submittedName>
</protein>
<dbReference type="RefSeq" id="WP_290139937.1">
    <property type="nucleotide sequence ID" value="NZ_CP101620.1"/>
</dbReference>
<reference evidence="2" key="1">
    <citation type="submission" date="2022-07" db="EMBL/GenBank/DDBJ databases">
        <title>Faecal culturing of patients with breast cancer.</title>
        <authorList>
            <person name="Teng N.M.Y."/>
            <person name="Kiu R."/>
            <person name="Evans R."/>
            <person name="Baker D.J."/>
            <person name="Zenner C."/>
            <person name="Robinson S.D."/>
            <person name="Hall L.J."/>
        </authorList>
    </citation>
    <scope>NUCLEOTIDE SEQUENCE</scope>
    <source>
        <strain evidence="2">LH1062</strain>
    </source>
</reference>
<feature type="domain" description="SnoaL-like" evidence="1">
    <location>
        <begin position="7"/>
        <end position="128"/>
    </location>
</feature>
<dbReference type="Proteomes" id="UP001060112">
    <property type="component" value="Chromosome"/>
</dbReference>
<name>A0ABY5I147_9FIRM</name>
<organism evidence="2 3">
    <name type="scientific">Allocoprobacillus halotolerans</name>
    <dbReference type="NCBI Taxonomy" id="2944914"/>
    <lineage>
        <taxon>Bacteria</taxon>
        <taxon>Bacillati</taxon>
        <taxon>Bacillota</taxon>
        <taxon>Erysipelotrichia</taxon>
        <taxon>Erysipelotrichales</taxon>
        <taxon>Erysipelotrichaceae</taxon>
        <taxon>Allocoprobacillus</taxon>
    </lineage>
</organism>
<keyword evidence="3" id="KW-1185">Reference proteome</keyword>
<proteinExistence type="predicted"/>
<accession>A0ABY5I147</accession>
<dbReference type="Gene3D" id="3.10.450.50">
    <property type="match status" value="1"/>
</dbReference>
<evidence type="ECO:0000313" key="3">
    <source>
        <dbReference type="Proteomes" id="UP001060112"/>
    </source>
</evidence>
<dbReference type="InterPro" id="IPR032710">
    <property type="entry name" value="NTF2-like_dom_sf"/>
</dbReference>
<sequence length="132" mass="15691">MNDIEQIEELIQRYKDSISTGNKENFYSVWSQIQHCSLISIDKYFEGIESIFKDFLQDTIHRIYNKIDLILEDIKINIVNNELAIIVFQYHTECIKSETLEEYGIKGIETQMIIKENNEWKILHIHYSKSGD</sequence>
<dbReference type="Pfam" id="PF13474">
    <property type="entry name" value="SnoaL_3"/>
    <property type="match status" value="1"/>
</dbReference>
<dbReference type="EMBL" id="CP101620">
    <property type="protein sequence ID" value="UTY39083.1"/>
    <property type="molecule type" value="Genomic_DNA"/>
</dbReference>